<dbReference type="Gene3D" id="3.40.50.150">
    <property type="entry name" value="Vaccinia Virus protein VP39"/>
    <property type="match status" value="1"/>
</dbReference>
<reference evidence="2 3" key="1">
    <citation type="journal article" date="2015" name="Genome Biol. Evol.">
        <title>Characterization of Three Mycobacterium spp. with Potential Use in Bioremediation by Genome Sequencing and Comparative Genomics.</title>
        <authorList>
            <person name="Das S."/>
            <person name="Pettersson B.M."/>
            <person name="Behra P.R."/>
            <person name="Ramesh M."/>
            <person name="Dasgupta S."/>
            <person name="Bhattacharya A."/>
            <person name="Kirsebom L.A."/>
        </authorList>
    </citation>
    <scope>NUCLEOTIDE SEQUENCE [LARGE SCALE GENOMIC DNA]</scope>
    <source>
        <strain evidence="2 3">DSM 44075</strain>
    </source>
</reference>
<organism evidence="2 3">
    <name type="scientific">Mycolicibacterium obuense</name>
    <dbReference type="NCBI Taxonomy" id="1807"/>
    <lineage>
        <taxon>Bacteria</taxon>
        <taxon>Bacillati</taxon>
        <taxon>Actinomycetota</taxon>
        <taxon>Actinomycetes</taxon>
        <taxon>Mycobacteriales</taxon>
        <taxon>Mycobacteriaceae</taxon>
        <taxon>Mycolicibacterium</taxon>
    </lineage>
</organism>
<dbReference type="InterPro" id="IPR013216">
    <property type="entry name" value="Methyltransf_11"/>
</dbReference>
<comment type="caution">
    <text evidence="2">The sequence shown here is derived from an EMBL/GenBank/DDBJ whole genome shotgun (WGS) entry which is preliminary data.</text>
</comment>
<sequence length="216" mass="23784">MTSATRRRFNEAVTGFWGFAAPVYDTAVVQRWVYRPAQDEMIALLQARGSRRIADIGCGTGILADRIAREVQGAHVTGVDMSDGMLAEARRRSSTVEWVRAPAEQLPFADGSLDAVVSTSAFHWFNQCAALREFHRVLRPGGVAAVATLSPRRLVPVDLLPAVRLPAYDAPDPAAMRRLFTDAGFTVADQHRVRRPLWTQLFSDLITVGEVSPEPN</sequence>
<keyword evidence="2" id="KW-0489">Methyltransferase</keyword>
<proteinExistence type="predicted"/>
<dbReference type="InterPro" id="IPR029063">
    <property type="entry name" value="SAM-dependent_MTases_sf"/>
</dbReference>
<dbReference type="RefSeq" id="WP_048424505.1">
    <property type="nucleotide sequence ID" value="NZ_JYNU01000034.1"/>
</dbReference>
<dbReference type="GO" id="GO:0102082">
    <property type="term" value="F:demethylrebeccamycin--D-glucose O-methyltransferase activity"/>
    <property type="evidence" value="ECO:0007669"/>
    <property type="project" value="UniProtKB-EC"/>
</dbReference>
<dbReference type="SUPFAM" id="SSF53335">
    <property type="entry name" value="S-adenosyl-L-methionine-dependent methyltransferases"/>
    <property type="match status" value="1"/>
</dbReference>
<dbReference type="Pfam" id="PF08241">
    <property type="entry name" value="Methyltransf_11"/>
    <property type="match status" value="1"/>
</dbReference>
<dbReference type="GO" id="GO:0032259">
    <property type="term" value="P:methylation"/>
    <property type="evidence" value="ECO:0007669"/>
    <property type="project" value="UniProtKB-KW"/>
</dbReference>
<dbReference type="EC" id="2.1.1.164" evidence="2"/>
<evidence type="ECO:0000313" key="3">
    <source>
        <dbReference type="Proteomes" id="UP000036313"/>
    </source>
</evidence>
<keyword evidence="2" id="KW-0808">Transferase</keyword>
<name>A0A0J6VPM3_9MYCO</name>
<dbReference type="EMBL" id="JYNU01000034">
    <property type="protein sequence ID" value="KMO72124.1"/>
    <property type="molecule type" value="Genomic_DNA"/>
</dbReference>
<protein>
    <submittedName>
        <fullName evidence="2">Demethylrebeccamycin-D-glucose O-methyltransferase</fullName>
        <ecNumber evidence="2">2.1.1.164</ecNumber>
    </submittedName>
</protein>
<dbReference type="CDD" id="cd02440">
    <property type="entry name" value="AdoMet_MTases"/>
    <property type="match status" value="1"/>
</dbReference>
<dbReference type="Proteomes" id="UP000036313">
    <property type="component" value="Unassembled WGS sequence"/>
</dbReference>
<accession>A0A0J6VPM3</accession>
<gene>
    <name evidence="2" type="primary">rebM_2</name>
    <name evidence="2" type="ORF">MOBUDSM44075_04141</name>
</gene>
<evidence type="ECO:0000259" key="1">
    <source>
        <dbReference type="Pfam" id="PF08241"/>
    </source>
</evidence>
<evidence type="ECO:0000313" key="2">
    <source>
        <dbReference type="EMBL" id="KMO72124.1"/>
    </source>
</evidence>
<dbReference type="PANTHER" id="PTHR43591">
    <property type="entry name" value="METHYLTRANSFERASE"/>
    <property type="match status" value="1"/>
</dbReference>
<dbReference type="GO" id="GO:0008757">
    <property type="term" value="F:S-adenosylmethionine-dependent methyltransferase activity"/>
    <property type="evidence" value="ECO:0007669"/>
    <property type="project" value="InterPro"/>
</dbReference>
<feature type="domain" description="Methyltransferase type 11" evidence="1">
    <location>
        <begin position="55"/>
        <end position="145"/>
    </location>
</feature>
<dbReference type="AlphaFoldDB" id="A0A0J6VPM3"/>
<dbReference type="PATRIC" id="fig|1807.14.peg.4165"/>